<proteinExistence type="predicted"/>
<reference evidence="1 2" key="1">
    <citation type="journal article" date="2005" name="Nature">
        <title>Genome sequencing and analysis of Aspergillus oryzae.</title>
        <authorList>
            <person name="Machida M."/>
            <person name="Asai K."/>
            <person name="Sano M."/>
            <person name="Tanaka T."/>
            <person name="Kumagai T."/>
            <person name="Terai G."/>
            <person name="Kusumoto K."/>
            <person name="Arima T."/>
            <person name="Akita O."/>
            <person name="Kashiwagi Y."/>
            <person name="Abe K."/>
            <person name="Gomi K."/>
            <person name="Horiuchi H."/>
            <person name="Kitamoto K."/>
            <person name="Kobayashi T."/>
            <person name="Takeuchi M."/>
            <person name="Denning D.W."/>
            <person name="Galagan J.E."/>
            <person name="Nierman W.C."/>
            <person name="Yu J."/>
            <person name="Archer D.B."/>
            <person name="Bennett J.W."/>
            <person name="Bhatnagar D."/>
            <person name="Cleveland T.E."/>
            <person name="Fedorova N.D."/>
            <person name="Gotoh O."/>
            <person name="Horikawa H."/>
            <person name="Hosoyama A."/>
            <person name="Ichinomiya M."/>
            <person name="Igarashi R."/>
            <person name="Iwashita K."/>
            <person name="Juvvadi P.R."/>
            <person name="Kato M."/>
            <person name="Kato Y."/>
            <person name="Kin T."/>
            <person name="Kokubun A."/>
            <person name="Maeda H."/>
            <person name="Maeyama N."/>
            <person name="Maruyama J."/>
            <person name="Nagasaki H."/>
            <person name="Nakajima T."/>
            <person name="Oda K."/>
            <person name="Okada K."/>
            <person name="Paulsen I."/>
            <person name="Sakamoto K."/>
            <person name="Sawano T."/>
            <person name="Takahashi M."/>
            <person name="Takase K."/>
            <person name="Terabayashi Y."/>
            <person name="Wortman J."/>
            <person name="Yamada O."/>
            <person name="Yamagata Y."/>
            <person name="Anazawa H."/>
            <person name="Hata Y."/>
            <person name="Koide Y."/>
            <person name="Komori T."/>
            <person name="Koyama Y."/>
            <person name="Minetoki T."/>
            <person name="Suharnan S."/>
            <person name="Tanaka A."/>
            <person name="Isono K."/>
            <person name="Kuhara S."/>
            <person name="Ogasawara N."/>
            <person name="Kikuchi H."/>
        </authorList>
    </citation>
    <scope>NUCLEOTIDE SEQUENCE [LARGE SCALE GENOMIC DNA]</scope>
    <source>
        <strain evidence="2">ATCC 42149 / RIB 40</strain>
    </source>
</reference>
<dbReference type="EMBL" id="AP007151">
    <property type="protein sequence ID" value="BAE55576.1"/>
    <property type="molecule type" value="Genomic_DNA"/>
</dbReference>
<gene>
    <name evidence="1" type="ORF">AO090005000524</name>
</gene>
<dbReference type="VEuPathDB" id="FungiDB:AO090005000524"/>
<dbReference type="PANTHER" id="PTHR33099">
    <property type="entry name" value="FE2OG DIOXYGENASE DOMAIN-CONTAINING PROTEIN"/>
    <property type="match status" value="1"/>
</dbReference>
<name>Q2US89_ASPOR</name>
<dbReference type="AlphaFoldDB" id="Q2US89"/>
<organism evidence="1 2">
    <name type="scientific">Aspergillus oryzae (strain ATCC 42149 / RIB 40)</name>
    <name type="common">Yellow koji mold</name>
    <dbReference type="NCBI Taxonomy" id="510516"/>
    <lineage>
        <taxon>Eukaryota</taxon>
        <taxon>Fungi</taxon>
        <taxon>Dikarya</taxon>
        <taxon>Ascomycota</taxon>
        <taxon>Pezizomycotina</taxon>
        <taxon>Eurotiomycetes</taxon>
        <taxon>Eurotiomycetidae</taxon>
        <taxon>Eurotiales</taxon>
        <taxon>Aspergillaceae</taxon>
        <taxon>Aspergillus</taxon>
        <taxon>Aspergillus subgen. Circumdati</taxon>
    </lineage>
</organism>
<keyword evidence="2" id="KW-1185">Reference proteome</keyword>
<accession>Q2US89</accession>
<dbReference type="Proteomes" id="UP000006564">
    <property type="component" value="Chromosome 1"/>
</dbReference>
<dbReference type="GeneID" id="5989523"/>
<dbReference type="PANTHER" id="PTHR33099:SF7">
    <property type="entry name" value="MYND-TYPE DOMAIN-CONTAINING PROTEIN"/>
    <property type="match status" value="1"/>
</dbReference>
<dbReference type="HOGENOM" id="CLU_500541_0_0_1"/>
<protein>
    <submittedName>
        <fullName evidence="1">DNA, SC005</fullName>
    </submittedName>
</protein>
<dbReference type="KEGG" id="aor:AO090005000524"/>
<sequence length="551" mass="61750">MYGQINFELFSGSRLEEIKEELRANLNRLVPSYLNGASDILEVEKLTERLNVRWRSTQVSNNTKKQDDVAGSILDTLIEKNCRRHSGGLKASSTAGLPETQDSFLNSCLQLKTFIEGERTTASYTCGGCIPIVQATGPLDKHPRGSGPVNIFWSIGNSSARRVSLPLRADAEDASPAVLQHLITSCEPASFGRGQEDVMDLSYRRAGKLDPKNFATSFHPATFGIIETIEKVLLPGIVGETANRLRSRKIYAELYKMNIYSGPSGLFRSHVDTPRSQNQIGSLVVCLPVRFKGGSLLEGTKVERRGRQRSSFDNRSQVATIVRLGQGSSHETGIPRRRSSSTTHDLPRGLKGFDVVLYSIFQSLELHVQVLPVLENNGKYIPKDPKLGLKGKVKREGEIARRSRYIGEWGDDEYEFADELQPYLAKDEPLLVNPTNEVLPQASSREDIADIDPRWRLLRTTRRVGSMKKAISFARSKGLPYKEDSSYLEEGAQVGSCLRPYETTEWGQEMSLDEGLHGSRSQRTRRWRSVRSPMEMKLVSERDTRALLFSR</sequence>
<dbReference type="RefSeq" id="XP_023088994.1">
    <property type="nucleotide sequence ID" value="XM_023234062.1"/>
</dbReference>
<evidence type="ECO:0000313" key="1">
    <source>
        <dbReference type="EMBL" id="BAE55576.1"/>
    </source>
</evidence>
<evidence type="ECO:0000313" key="2">
    <source>
        <dbReference type="Proteomes" id="UP000006564"/>
    </source>
</evidence>